<dbReference type="Proteomes" id="UP001596174">
    <property type="component" value="Unassembled WGS sequence"/>
</dbReference>
<proteinExistence type="predicted"/>
<reference evidence="2" key="1">
    <citation type="journal article" date="2019" name="Int. J. Syst. Evol. Microbiol.">
        <title>The Global Catalogue of Microorganisms (GCM) 10K type strain sequencing project: providing services to taxonomists for standard genome sequencing and annotation.</title>
        <authorList>
            <consortium name="The Broad Institute Genomics Platform"/>
            <consortium name="The Broad Institute Genome Sequencing Center for Infectious Disease"/>
            <person name="Wu L."/>
            <person name="Ma J."/>
        </authorList>
    </citation>
    <scope>NUCLEOTIDE SEQUENCE [LARGE SCALE GENOMIC DNA]</scope>
    <source>
        <strain evidence="2">JCM 4816</strain>
    </source>
</reference>
<dbReference type="EMBL" id="JBHSQJ010000039">
    <property type="protein sequence ID" value="MFC5907714.1"/>
    <property type="molecule type" value="Genomic_DNA"/>
</dbReference>
<gene>
    <name evidence="1" type="ORF">ACFP3V_10835</name>
</gene>
<evidence type="ECO:0000313" key="1">
    <source>
        <dbReference type="EMBL" id="MFC5907714.1"/>
    </source>
</evidence>
<protein>
    <submittedName>
        <fullName evidence="1">PRC-barrel domain containing protein</fullName>
    </submittedName>
</protein>
<comment type="caution">
    <text evidence="1">The sequence shown here is derived from an EMBL/GenBank/DDBJ whole genome shotgun (WGS) entry which is preliminary data.</text>
</comment>
<dbReference type="SUPFAM" id="SSF50346">
    <property type="entry name" value="PRC-barrel domain"/>
    <property type="match status" value="1"/>
</dbReference>
<evidence type="ECO:0000313" key="2">
    <source>
        <dbReference type="Proteomes" id="UP001596174"/>
    </source>
</evidence>
<dbReference type="Gene3D" id="3.90.50.10">
    <property type="entry name" value="Photosynthetic Reaction Center, subunit H, domain 2"/>
    <property type="match status" value="1"/>
</dbReference>
<dbReference type="RefSeq" id="WP_380582416.1">
    <property type="nucleotide sequence ID" value="NZ_JBHSQJ010000039.1"/>
</dbReference>
<dbReference type="InterPro" id="IPR011033">
    <property type="entry name" value="PRC_barrel-like_sf"/>
</dbReference>
<accession>A0ABW1G238</accession>
<name>A0ABW1G238_9ACTN</name>
<sequence length="116" mass="12955">MESGLWDWTQAAGYETGIDLTRFSVEATDDRIGKIDKHSNEAGAGYLVVDTGVWIFGKHVLLPAGLISSIDVVNEVVRVDRTREEIKAAPEFDKDQHTTDPGYHAQLGSYYHRYSV</sequence>
<organism evidence="1 2">
    <name type="scientific">Streptacidiphilus monticola</name>
    <dbReference type="NCBI Taxonomy" id="2161674"/>
    <lineage>
        <taxon>Bacteria</taxon>
        <taxon>Bacillati</taxon>
        <taxon>Actinomycetota</taxon>
        <taxon>Actinomycetes</taxon>
        <taxon>Kitasatosporales</taxon>
        <taxon>Streptomycetaceae</taxon>
        <taxon>Streptacidiphilus</taxon>
    </lineage>
</organism>
<keyword evidence="2" id="KW-1185">Reference proteome</keyword>
<dbReference type="InterPro" id="IPR014747">
    <property type="entry name" value="Bac_photo_RC_H_C"/>
</dbReference>